<dbReference type="WBParaSite" id="JU765_v2.g20328.t2">
    <property type="protein sequence ID" value="JU765_v2.g20328.t2"/>
    <property type="gene ID" value="JU765_v2.g20328"/>
</dbReference>
<reference evidence="2" key="1">
    <citation type="submission" date="2022-11" db="UniProtKB">
        <authorList>
            <consortium name="WormBaseParasite"/>
        </authorList>
    </citation>
    <scope>IDENTIFICATION</scope>
</reference>
<proteinExistence type="predicted"/>
<evidence type="ECO:0000313" key="2">
    <source>
        <dbReference type="WBParaSite" id="JU765_v2.g20328.t2"/>
    </source>
</evidence>
<accession>A0AC34QYG2</accession>
<evidence type="ECO:0000313" key="1">
    <source>
        <dbReference type="Proteomes" id="UP000887576"/>
    </source>
</evidence>
<name>A0AC34QYG2_9BILA</name>
<sequence length="614" mass="67269">MADELIGCIVYIDCGAFGNYQGRLSAMDLKEMTVTLSDAMKNGEKTGKQYVLNSSEIVDLKVLDVSSSGIGMTQKAPKSEIGNEKENEKKLQPKNPQTLNNLRKPKNTRAAGDFPVKIDKAGIDIKKADATSELKILKRENLNFASSSVLPTSVLKAQAQKKKVVKPKVEPESSAEDLSKKSASHTPLPPVSTVEERSNRVTPSPANIPSERPNRITPSPANIPSGLRIDPLSLFTTPSPVSSGCNVAESNVPASSVAPEQAQKSVSPASCIFQKFGDYKQFTQKQEPVPFKLERNNSKRGRTNPSGRPLEDFSNGYGHVHERNRHLNEEIDSEVIHSDFDFEGNNALFPKDELESQNTSELNYEAPADVRNYRNDENVLEDTSRVTSWIAKLSVDASIKSRGKIFTRDGSSSVPVLITTEKKRLLDIAVQHLGEAGLNLLIADRLIYLFCHIQQLESFDVGHVAIVGLKTTSAVMLRQLCVYLSNRGIKTSCLNCVAPGSIPLVEVADVNTVADIDVIFVLDEETMNPDYSSWLVKVGNGSNPARIISLETNVPDCASVYTLYLGALNEQKIKKNKGKITRFVADIGIPFSTFNEDDAQALTEAFSKTLMITL</sequence>
<protein>
    <submittedName>
        <fullName evidence="2">DFDF domain-containing protein</fullName>
    </submittedName>
</protein>
<organism evidence="1 2">
    <name type="scientific">Panagrolaimus sp. JU765</name>
    <dbReference type="NCBI Taxonomy" id="591449"/>
    <lineage>
        <taxon>Eukaryota</taxon>
        <taxon>Metazoa</taxon>
        <taxon>Ecdysozoa</taxon>
        <taxon>Nematoda</taxon>
        <taxon>Chromadorea</taxon>
        <taxon>Rhabditida</taxon>
        <taxon>Tylenchina</taxon>
        <taxon>Panagrolaimomorpha</taxon>
        <taxon>Panagrolaimoidea</taxon>
        <taxon>Panagrolaimidae</taxon>
        <taxon>Panagrolaimus</taxon>
    </lineage>
</organism>
<dbReference type="Proteomes" id="UP000887576">
    <property type="component" value="Unplaced"/>
</dbReference>